<accession>A0A518B2G9</accession>
<dbReference type="PROSITE" id="PS01332">
    <property type="entry name" value="HTH_RRF2_1"/>
    <property type="match status" value="1"/>
</dbReference>
<protein>
    <submittedName>
        <fullName evidence="1">HTH-type transcriptional repressor NsrR</fullName>
    </submittedName>
</protein>
<dbReference type="PROSITE" id="PS51197">
    <property type="entry name" value="HTH_RRF2_2"/>
    <property type="match status" value="1"/>
</dbReference>
<dbReference type="Proteomes" id="UP000317093">
    <property type="component" value="Chromosome"/>
</dbReference>
<proteinExistence type="predicted"/>
<gene>
    <name evidence="1" type="primary">nsrR_1</name>
    <name evidence="1" type="ORF">Pan216_20340</name>
</gene>
<evidence type="ECO:0000313" key="2">
    <source>
        <dbReference type="Proteomes" id="UP000317093"/>
    </source>
</evidence>
<dbReference type="KEGG" id="knv:Pan216_20340"/>
<dbReference type="RefSeq" id="WP_145257807.1">
    <property type="nucleotide sequence ID" value="NZ_CP036279.1"/>
</dbReference>
<dbReference type="EMBL" id="CP036279">
    <property type="protein sequence ID" value="QDU61180.1"/>
    <property type="molecule type" value="Genomic_DNA"/>
</dbReference>
<dbReference type="PANTHER" id="PTHR33221">
    <property type="entry name" value="WINGED HELIX-TURN-HELIX TRANSCRIPTIONAL REGULATOR, RRF2 FAMILY"/>
    <property type="match status" value="1"/>
</dbReference>
<keyword evidence="2" id="KW-1185">Reference proteome</keyword>
<dbReference type="PANTHER" id="PTHR33221:SF13">
    <property type="entry name" value="TRANSCRIPTIONAL REGULATOR-RELATED"/>
    <property type="match status" value="1"/>
</dbReference>
<dbReference type="Pfam" id="PF02082">
    <property type="entry name" value="Rrf2"/>
    <property type="match status" value="1"/>
</dbReference>
<reference evidence="1 2" key="1">
    <citation type="submission" date="2019-02" db="EMBL/GenBank/DDBJ databases">
        <title>Deep-cultivation of Planctomycetes and their phenomic and genomic characterization uncovers novel biology.</title>
        <authorList>
            <person name="Wiegand S."/>
            <person name="Jogler M."/>
            <person name="Boedeker C."/>
            <person name="Pinto D."/>
            <person name="Vollmers J."/>
            <person name="Rivas-Marin E."/>
            <person name="Kohn T."/>
            <person name="Peeters S.H."/>
            <person name="Heuer A."/>
            <person name="Rast P."/>
            <person name="Oberbeckmann S."/>
            <person name="Bunk B."/>
            <person name="Jeske O."/>
            <person name="Meyerdierks A."/>
            <person name="Storesund J.E."/>
            <person name="Kallscheuer N."/>
            <person name="Luecker S."/>
            <person name="Lage O.M."/>
            <person name="Pohl T."/>
            <person name="Merkel B.J."/>
            <person name="Hornburger P."/>
            <person name="Mueller R.-W."/>
            <person name="Bruemmer F."/>
            <person name="Labrenz M."/>
            <person name="Spormann A.M."/>
            <person name="Op den Camp H."/>
            <person name="Overmann J."/>
            <person name="Amann R."/>
            <person name="Jetten M.S.M."/>
            <person name="Mascher T."/>
            <person name="Medema M.H."/>
            <person name="Devos D.P."/>
            <person name="Kaster A.-K."/>
            <person name="Ovreas L."/>
            <person name="Rohde M."/>
            <person name="Galperin M.Y."/>
            <person name="Jogler C."/>
        </authorList>
    </citation>
    <scope>NUCLEOTIDE SEQUENCE [LARGE SCALE GENOMIC DNA]</scope>
    <source>
        <strain evidence="1 2">Pan216</strain>
    </source>
</reference>
<dbReference type="AlphaFoldDB" id="A0A518B2G9"/>
<dbReference type="NCBIfam" id="TIGR00738">
    <property type="entry name" value="rrf2_super"/>
    <property type="match status" value="1"/>
</dbReference>
<dbReference type="SUPFAM" id="SSF46785">
    <property type="entry name" value="Winged helix' DNA-binding domain"/>
    <property type="match status" value="1"/>
</dbReference>
<dbReference type="OrthoDB" id="9800519at2"/>
<dbReference type="InterPro" id="IPR036388">
    <property type="entry name" value="WH-like_DNA-bd_sf"/>
</dbReference>
<name>A0A518B2G9_9BACT</name>
<evidence type="ECO:0000313" key="1">
    <source>
        <dbReference type="EMBL" id="QDU61180.1"/>
    </source>
</evidence>
<dbReference type="GO" id="GO:0003700">
    <property type="term" value="F:DNA-binding transcription factor activity"/>
    <property type="evidence" value="ECO:0007669"/>
    <property type="project" value="TreeGrafter"/>
</dbReference>
<sequence>MFSQTVEYALRVVVHLAGHAPEAQTTDQIAKTTRVPRAYLSKVVQSLRRGGVVRSQRGSGGGVTLIKSPEELTILDVVNAVEPIQRINECPLGLASHGVHLCPLHARLDKALEHVEQAFAKTTLAEVLSEPTTSIPLCDTPGTDVISTIVERKEE</sequence>
<dbReference type="InterPro" id="IPR000944">
    <property type="entry name" value="Tscrpt_reg_Rrf2"/>
</dbReference>
<dbReference type="GO" id="GO:0005829">
    <property type="term" value="C:cytosol"/>
    <property type="evidence" value="ECO:0007669"/>
    <property type="project" value="TreeGrafter"/>
</dbReference>
<organism evidence="1 2">
    <name type="scientific">Kolteria novifilia</name>
    <dbReference type="NCBI Taxonomy" id="2527975"/>
    <lineage>
        <taxon>Bacteria</taxon>
        <taxon>Pseudomonadati</taxon>
        <taxon>Planctomycetota</taxon>
        <taxon>Planctomycetia</taxon>
        <taxon>Kolteriales</taxon>
        <taxon>Kolteriaceae</taxon>
        <taxon>Kolteria</taxon>
    </lineage>
</organism>
<dbReference type="InterPro" id="IPR030489">
    <property type="entry name" value="TR_Rrf2-type_CS"/>
</dbReference>
<dbReference type="InterPro" id="IPR036390">
    <property type="entry name" value="WH_DNA-bd_sf"/>
</dbReference>
<dbReference type="Gene3D" id="1.10.10.10">
    <property type="entry name" value="Winged helix-like DNA-binding domain superfamily/Winged helix DNA-binding domain"/>
    <property type="match status" value="1"/>
</dbReference>